<evidence type="ECO:0000256" key="1">
    <source>
        <dbReference type="ARBA" id="ARBA00022679"/>
    </source>
</evidence>
<keyword evidence="5" id="KW-0378">Hydrolase</keyword>
<keyword evidence="1" id="KW-0808">Transferase</keyword>
<evidence type="ECO:0000259" key="7">
    <source>
        <dbReference type="Pfam" id="PF17917"/>
    </source>
</evidence>
<evidence type="ECO:0000256" key="4">
    <source>
        <dbReference type="ARBA" id="ARBA00022759"/>
    </source>
</evidence>
<keyword evidence="4" id="KW-0255">Endonuclease</keyword>
<dbReference type="GO" id="GO:0003964">
    <property type="term" value="F:RNA-directed DNA polymerase activity"/>
    <property type="evidence" value="ECO:0007669"/>
    <property type="project" value="UniProtKB-KW"/>
</dbReference>
<dbReference type="SUPFAM" id="SSF56672">
    <property type="entry name" value="DNA/RNA polymerases"/>
    <property type="match status" value="1"/>
</dbReference>
<evidence type="ECO:0000256" key="5">
    <source>
        <dbReference type="ARBA" id="ARBA00022801"/>
    </source>
</evidence>
<dbReference type="STRING" id="34720.A0A151JWY5"/>
<protein>
    <recommendedName>
        <fullName evidence="7">Reverse transcriptase RNase H-like domain-containing protein</fullName>
    </recommendedName>
</protein>
<dbReference type="GO" id="GO:0004519">
    <property type="term" value="F:endonuclease activity"/>
    <property type="evidence" value="ECO:0007669"/>
    <property type="project" value="UniProtKB-KW"/>
</dbReference>
<sequence length="152" mass="17501">MKYSTNDRELLTIYKSIKYFKHILQSRIVIIRIDYKPLTHAFEQHLDKLSPGQAQQLDLIAQFTTNLVHIAGQENIVPDMLSCINAIQVPVITTTEELASKQAKDEELQELLSGKSALKLKEFTLPGLTIPLYCDIRRRHTLRTKNIEEENL</sequence>
<gene>
    <name evidence="8" type="ORF">ALC56_06937</name>
</gene>
<evidence type="ECO:0000256" key="3">
    <source>
        <dbReference type="ARBA" id="ARBA00022722"/>
    </source>
</evidence>
<feature type="domain" description="Reverse transcriptase RNase H-like" evidence="7">
    <location>
        <begin position="2"/>
        <end position="46"/>
    </location>
</feature>
<dbReference type="Pfam" id="PF17917">
    <property type="entry name" value="RT_RNaseH"/>
    <property type="match status" value="1"/>
</dbReference>
<name>A0A151JWY5_9HYME</name>
<dbReference type="GO" id="GO:0016787">
    <property type="term" value="F:hydrolase activity"/>
    <property type="evidence" value="ECO:0007669"/>
    <property type="project" value="UniProtKB-KW"/>
</dbReference>
<reference evidence="8 9" key="1">
    <citation type="submission" date="2016-03" db="EMBL/GenBank/DDBJ databases">
        <title>Trachymyrmex septentrionalis WGS genome.</title>
        <authorList>
            <person name="Nygaard S."/>
            <person name="Hu H."/>
            <person name="Boomsma J."/>
            <person name="Zhang G."/>
        </authorList>
    </citation>
    <scope>NUCLEOTIDE SEQUENCE [LARGE SCALE GENOMIC DNA]</scope>
    <source>
        <strain evidence="8">Tsep2-gDNA-1</strain>
        <tissue evidence="8">Whole body</tissue>
    </source>
</reference>
<dbReference type="EMBL" id="KQ981640">
    <property type="protein sequence ID" value="KYN38683.1"/>
    <property type="molecule type" value="Genomic_DNA"/>
</dbReference>
<keyword evidence="9" id="KW-1185">Reference proteome</keyword>
<organism evidence="8 9">
    <name type="scientific">Trachymyrmex septentrionalis</name>
    <dbReference type="NCBI Taxonomy" id="34720"/>
    <lineage>
        <taxon>Eukaryota</taxon>
        <taxon>Metazoa</taxon>
        <taxon>Ecdysozoa</taxon>
        <taxon>Arthropoda</taxon>
        <taxon>Hexapoda</taxon>
        <taxon>Insecta</taxon>
        <taxon>Pterygota</taxon>
        <taxon>Neoptera</taxon>
        <taxon>Endopterygota</taxon>
        <taxon>Hymenoptera</taxon>
        <taxon>Apocrita</taxon>
        <taxon>Aculeata</taxon>
        <taxon>Formicoidea</taxon>
        <taxon>Formicidae</taxon>
        <taxon>Myrmicinae</taxon>
        <taxon>Trachymyrmex</taxon>
    </lineage>
</organism>
<evidence type="ECO:0000313" key="8">
    <source>
        <dbReference type="EMBL" id="KYN38683.1"/>
    </source>
</evidence>
<keyword evidence="3" id="KW-0540">Nuclease</keyword>
<dbReference type="InterPro" id="IPR043502">
    <property type="entry name" value="DNA/RNA_pol_sf"/>
</dbReference>
<dbReference type="Proteomes" id="UP000078541">
    <property type="component" value="Unassembled WGS sequence"/>
</dbReference>
<evidence type="ECO:0000256" key="6">
    <source>
        <dbReference type="ARBA" id="ARBA00022918"/>
    </source>
</evidence>
<keyword evidence="6" id="KW-0695">RNA-directed DNA polymerase</keyword>
<keyword evidence="2" id="KW-0548">Nucleotidyltransferase</keyword>
<evidence type="ECO:0000256" key="2">
    <source>
        <dbReference type="ARBA" id="ARBA00022695"/>
    </source>
</evidence>
<dbReference type="InterPro" id="IPR041373">
    <property type="entry name" value="RT_RNaseH"/>
</dbReference>
<dbReference type="AlphaFoldDB" id="A0A151JWY5"/>
<proteinExistence type="predicted"/>
<evidence type="ECO:0000313" key="9">
    <source>
        <dbReference type="Proteomes" id="UP000078541"/>
    </source>
</evidence>
<accession>A0A151JWY5</accession>